<dbReference type="OrthoDB" id="1177908at2"/>
<dbReference type="EMBL" id="FNTB01000001">
    <property type="protein sequence ID" value="SEB46301.1"/>
    <property type="molecule type" value="Genomic_DNA"/>
</dbReference>
<proteinExistence type="predicted"/>
<dbReference type="Proteomes" id="UP000183038">
    <property type="component" value="Unassembled WGS sequence"/>
</dbReference>
<dbReference type="PROSITE" id="PS51257">
    <property type="entry name" value="PROKAR_LIPOPROTEIN"/>
    <property type="match status" value="1"/>
</dbReference>
<evidence type="ECO:0000313" key="2">
    <source>
        <dbReference type="EMBL" id="SEB46301.1"/>
    </source>
</evidence>
<name>A0A1H4JJ40_9FLAO</name>
<feature type="signal peptide" evidence="1">
    <location>
        <begin position="1"/>
        <end position="26"/>
    </location>
</feature>
<evidence type="ECO:0000313" key="3">
    <source>
        <dbReference type="Proteomes" id="UP000183038"/>
    </source>
</evidence>
<evidence type="ECO:0000256" key="1">
    <source>
        <dbReference type="SAM" id="SignalP"/>
    </source>
</evidence>
<protein>
    <recommendedName>
        <fullName evidence="4">Lipocalin-like domain-containing protein</fullName>
    </recommendedName>
</protein>
<keyword evidence="1" id="KW-0732">Signal</keyword>
<gene>
    <name evidence="2" type="ORF">SAMN05192540_0404</name>
</gene>
<organism evidence="2 3">
    <name type="scientific">Maribacter dokdonensis</name>
    <dbReference type="NCBI Taxonomy" id="320912"/>
    <lineage>
        <taxon>Bacteria</taxon>
        <taxon>Pseudomonadati</taxon>
        <taxon>Bacteroidota</taxon>
        <taxon>Flavobacteriia</taxon>
        <taxon>Flavobacteriales</taxon>
        <taxon>Flavobacteriaceae</taxon>
        <taxon>Maribacter</taxon>
    </lineage>
</organism>
<evidence type="ECO:0008006" key="4">
    <source>
        <dbReference type="Google" id="ProtNLM"/>
    </source>
</evidence>
<dbReference type="RefSeq" id="WP_074669878.1">
    <property type="nucleotide sequence ID" value="NZ_FNTB01000001.1"/>
</dbReference>
<accession>A0A1H4JJ40</accession>
<feature type="chain" id="PRO_5010201781" description="Lipocalin-like domain-containing protein" evidence="1">
    <location>
        <begin position="27"/>
        <end position="175"/>
    </location>
</feature>
<dbReference type="AlphaFoldDB" id="A0A1H4JJ40"/>
<reference evidence="2 3" key="1">
    <citation type="submission" date="2016-10" db="EMBL/GenBank/DDBJ databases">
        <authorList>
            <person name="de Groot N.N."/>
        </authorList>
    </citation>
    <scope>NUCLEOTIDE SEQUENCE [LARGE SCALE GENOMIC DNA]</scope>
    <source>
        <strain evidence="2 3">MAR_2009_71</strain>
    </source>
</reference>
<sequence length="175" mass="19113">MKKILLSTLLSAFTLVFLSCSNDEDAVTNASESQITGTWNLTALETKDGRSDTNFDGTSIPTTFTAIGKDFDTVVTFSENPNIVTSEGSYTTVITTTVMGETSTEEETGEDFFESDEWRLDGSTLYFGTGDEEVGFTITELTDGKMSLRYEVDETVDFFGATTSVSATYNMTLTK</sequence>